<keyword evidence="2" id="KW-0808">Transferase</keyword>
<evidence type="ECO:0000313" key="3">
    <source>
        <dbReference type="Proteomes" id="UP000229641"/>
    </source>
</evidence>
<protein>
    <submittedName>
        <fullName evidence="2">Glycosyltransferase</fullName>
    </submittedName>
</protein>
<evidence type="ECO:0000313" key="2">
    <source>
        <dbReference type="EMBL" id="PIQ89447.1"/>
    </source>
</evidence>
<gene>
    <name evidence="2" type="ORF">COV72_03015</name>
</gene>
<dbReference type="Proteomes" id="UP000229641">
    <property type="component" value="Unassembled WGS sequence"/>
</dbReference>
<organism evidence="2 3">
    <name type="scientific">Candidatus Ghiorseimicrobium undicola</name>
    <dbReference type="NCBI Taxonomy" id="1974746"/>
    <lineage>
        <taxon>Bacteria</taxon>
        <taxon>Pseudomonadati</taxon>
        <taxon>Candidatus Omnitrophota</taxon>
        <taxon>Candidatus Ghiorseimicrobium</taxon>
    </lineage>
</organism>
<dbReference type="Pfam" id="PF00535">
    <property type="entry name" value="Glycos_transf_2"/>
    <property type="match status" value="1"/>
</dbReference>
<comment type="caution">
    <text evidence="2">The sequence shown here is derived from an EMBL/GenBank/DDBJ whole genome shotgun (WGS) entry which is preliminary data.</text>
</comment>
<accession>A0A2H0LYI7</accession>
<dbReference type="EMBL" id="PCWA01000038">
    <property type="protein sequence ID" value="PIQ89447.1"/>
    <property type="molecule type" value="Genomic_DNA"/>
</dbReference>
<feature type="non-terminal residue" evidence="2">
    <location>
        <position position="79"/>
    </location>
</feature>
<reference evidence="2 3" key="1">
    <citation type="submission" date="2017-09" db="EMBL/GenBank/DDBJ databases">
        <title>Depth-based differentiation of microbial function through sediment-hosted aquifers and enrichment of novel symbionts in the deep terrestrial subsurface.</title>
        <authorList>
            <person name="Probst A.J."/>
            <person name="Ladd B."/>
            <person name="Jarett J.K."/>
            <person name="Geller-Mcgrath D.E."/>
            <person name="Sieber C.M."/>
            <person name="Emerson J.B."/>
            <person name="Anantharaman K."/>
            <person name="Thomas B.C."/>
            <person name="Malmstrom R."/>
            <person name="Stieglmeier M."/>
            <person name="Klingl A."/>
            <person name="Woyke T."/>
            <person name="Ryan C.M."/>
            <person name="Banfield J.F."/>
        </authorList>
    </citation>
    <scope>NUCLEOTIDE SEQUENCE [LARGE SCALE GENOMIC DNA]</scope>
    <source>
        <strain evidence="2">CG11_big_fil_rev_8_21_14_0_20_42_13</strain>
    </source>
</reference>
<dbReference type="InterPro" id="IPR001173">
    <property type="entry name" value="Glyco_trans_2-like"/>
</dbReference>
<proteinExistence type="predicted"/>
<name>A0A2H0LYI7_9BACT</name>
<sequence>MEKQKIAIIIPVFNEKSHISDVLNHLQTLGADEIIAIDGGSQDGTYELIKNEFPAARCYQTAFAERSFQMNLGAFESQS</sequence>
<dbReference type="AlphaFoldDB" id="A0A2H0LYI7"/>
<evidence type="ECO:0000259" key="1">
    <source>
        <dbReference type="Pfam" id="PF00535"/>
    </source>
</evidence>
<dbReference type="Gene3D" id="3.90.550.10">
    <property type="entry name" value="Spore Coat Polysaccharide Biosynthesis Protein SpsA, Chain A"/>
    <property type="match status" value="1"/>
</dbReference>
<dbReference type="GO" id="GO:0016740">
    <property type="term" value="F:transferase activity"/>
    <property type="evidence" value="ECO:0007669"/>
    <property type="project" value="UniProtKB-KW"/>
</dbReference>
<dbReference type="InterPro" id="IPR029044">
    <property type="entry name" value="Nucleotide-diphossugar_trans"/>
</dbReference>
<dbReference type="SUPFAM" id="SSF53448">
    <property type="entry name" value="Nucleotide-diphospho-sugar transferases"/>
    <property type="match status" value="1"/>
</dbReference>
<feature type="domain" description="Glycosyltransferase 2-like" evidence="1">
    <location>
        <begin position="8"/>
        <end position="52"/>
    </location>
</feature>